<evidence type="ECO:0000313" key="16">
    <source>
        <dbReference type="EMBL" id="AXY22044.1"/>
    </source>
</evidence>
<name>A0A347WB01_9PROT</name>
<comment type="similarity">
    <text evidence="12">Belongs to the TonB-dependent receptor family.</text>
</comment>
<dbReference type="EMBL" id="CP023036">
    <property type="protein sequence ID" value="AXY22044.1"/>
    <property type="molecule type" value="Genomic_DNA"/>
</dbReference>
<dbReference type="AlphaFoldDB" id="A0A347WB01"/>
<keyword evidence="5" id="KW-0812">Transmembrane</keyword>
<keyword evidence="9 12" id="KW-0798">TonB box</keyword>
<evidence type="ECO:0000256" key="1">
    <source>
        <dbReference type="ARBA" id="ARBA00004571"/>
    </source>
</evidence>
<evidence type="ECO:0000259" key="15">
    <source>
        <dbReference type="Pfam" id="PF07715"/>
    </source>
</evidence>
<evidence type="ECO:0000256" key="11">
    <source>
        <dbReference type="ARBA" id="ARBA00023237"/>
    </source>
</evidence>
<dbReference type="Proteomes" id="UP000264120">
    <property type="component" value="Chromosome"/>
</dbReference>
<dbReference type="Gene3D" id="2.170.130.10">
    <property type="entry name" value="TonB-dependent receptor, plug domain"/>
    <property type="match status" value="1"/>
</dbReference>
<keyword evidence="6" id="KW-0732">Signal</keyword>
<dbReference type="InterPro" id="IPR039426">
    <property type="entry name" value="TonB-dep_rcpt-like"/>
</dbReference>
<evidence type="ECO:0000259" key="14">
    <source>
        <dbReference type="Pfam" id="PF00593"/>
    </source>
</evidence>
<dbReference type="Gene3D" id="2.40.170.20">
    <property type="entry name" value="TonB-dependent receptor, beta-barrel domain"/>
    <property type="match status" value="1"/>
</dbReference>
<dbReference type="InterPro" id="IPR037066">
    <property type="entry name" value="Plug_dom_sf"/>
</dbReference>
<evidence type="ECO:0000313" key="17">
    <source>
        <dbReference type="Proteomes" id="UP000264120"/>
    </source>
</evidence>
<dbReference type="KEGG" id="ksc:CD178_01260"/>
<dbReference type="InterPro" id="IPR000531">
    <property type="entry name" value="Beta-barrel_TonB"/>
</dbReference>
<keyword evidence="7" id="KW-0408">Iron</keyword>
<dbReference type="InterPro" id="IPR036942">
    <property type="entry name" value="Beta-barrel_TonB_sf"/>
</dbReference>
<dbReference type="PANTHER" id="PTHR32552:SF89">
    <property type="entry name" value="CATECHOLATE SIDEROPHORE RECEPTOR FIU"/>
    <property type="match status" value="1"/>
</dbReference>
<sequence length="861" mass="93719">MLQLLFITAYDMCRFLSHLRTFLPARTIIRDVPENGAYDTLFEYIISVPNLFKTMSYPSGVGQNNEIKRFFQEYEMPRTPRPPVVPDAGILSCRQMLTAALGMALGMGPGMAAGNDNVPATSTAAPATSHTTNQPAAPKVERMTVTSQHVVGTQPGGGLIREEDAAKSVSTIGTDFMRKQAPSATAFDMVSLLPGANVSSSDPLGFSPQTNISVRGLGGDSLGYVLEGMPLNDIAYYNGYPGQFADTENYQSVSLEQGSADLDSPVLNAAGGLMNLSFRDPSTRAGGYADVSYGSYNTNRQFLRLETGQIGHTGIRGFVSYSHGYTDNWRGPGHDERQHIDFKFLREWGAGNRVSVLGTWNTMVASYYPPVDKADWQAEGPHGAANNLAATYNPNDAAGGTDYWALYRQPERIFYVAAPARLTLADRLHLKLTPYAQWSYGNDPGGTTMGETGMFSGASPAGVPDADAVVRANWTQTSYRSGFNAALDWQVANHDLVFGYWYDYSDDSEHQPFTAVNGSGYAPDIWVDRISRTVLLPDGQQLDAGSYHMISQTNALYVGDRMHFLNHRLMVDVGFKEVMLDRHGTTTSAGVQTAAGSNAATPLPRIAIRYRITPRHMVFFNTTTNFRTPDESALFGGVTASGITTQLKNEYSVSEELGYRYSGNLIIGSLTLFNYDFTNREIQTLLNVNGAQVDSTINGGGQTSRGVDVEIGLKPWHHFAPYLSGEYLHATIDSDIPSTSGMLATRGKTAVESPTLQASAGLSYDDGHFFGIASVHYTGRQYSTFMNDERMPDHTTGNLAIGYRMDDHAFLSHPEFRMNFVNITNQHYLSGVATPTLTAADGPQYYVGGGLAVLFTAASGF</sequence>
<evidence type="ECO:0000256" key="12">
    <source>
        <dbReference type="RuleBase" id="RU003357"/>
    </source>
</evidence>
<keyword evidence="2" id="KW-0813">Transport</keyword>
<gene>
    <name evidence="16" type="ORF">CD178_01260</name>
</gene>
<protein>
    <submittedName>
        <fullName evidence="16">TonB-dependent Receptor Plug Domain protein</fullName>
    </submittedName>
</protein>
<keyword evidence="3" id="KW-1134">Transmembrane beta strand</keyword>
<feature type="domain" description="TonB-dependent receptor plug" evidence="15">
    <location>
        <begin position="163"/>
        <end position="263"/>
    </location>
</feature>
<evidence type="ECO:0000256" key="4">
    <source>
        <dbReference type="ARBA" id="ARBA00022496"/>
    </source>
</evidence>
<dbReference type="Pfam" id="PF07715">
    <property type="entry name" value="Plug"/>
    <property type="match status" value="1"/>
</dbReference>
<accession>A0A347WB01</accession>
<dbReference type="PANTHER" id="PTHR32552">
    <property type="entry name" value="FERRICHROME IRON RECEPTOR-RELATED"/>
    <property type="match status" value="1"/>
</dbReference>
<keyword evidence="11" id="KW-0998">Cell outer membrane</keyword>
<keyword evidence="16" id="KW-0675">Receptor</keyword>
<evidence type="ECO:0000256" key="9">
    <source>
        <dbReference type="ARBA" id="ARBA00023077"/>
    </source>
</evidence>
<evidence type="ECO:0000256" key="7">
    <source>
        <dbReference type="ARBA" id="ARBA00023004"/>
    </source>
</evidence>
<keyword evidence="17" id="KW-1185">Reference proteome</keyword>
<evidence type="ECO:0000256" key="2">
    <source>
        <dbReference type="ARBA" id="ARBA00022448"/>
    </source>
</evidence>
<keyword evidence="4" id="KW-0410">Iron transport</keyword>
<organism evidence="16 17">
    <name type="scientific">Komagataeibacter saccharivorans</name>
    <dbReference type="NCBI Taxonomy" id="265959"/>
    <lineage>
        <taxon>Bacteria</taxon>
        <taxon>Pseudomonadati</taxon>
        <taxon>Pseudomonadota</taxon>
        <taxon>Alphaproteobacteria</taxon>
        <taxon>Acetobacterales</taxon>
        <taxon>Acetobacteraceae</taxon>
        <taxon>Komagataeibacter</taxon>
    </lineage>
</organism>
<feature type="compositionally biased region" description="Low complexity" evidence="13">
    <location>
        <begin position="116"/>
        <end position="132"/>
    </location>
</feature>
<proteinExistence type="inferred from homology"/>
<dbReference type="GO" id="GO:0009279">
    <property type="term" value="C:cell outer membrane"/>
    <property type="evidence" value="ECO:0007669"/>
    <property type="project" value="UniProtKB-SubCell"/>
</dbReference>
<dbReference type="Pfam" id="PF00593">
    <property type="entry name" value="TonB_dep_Rec_b-barrel"/>
    <property type="match status" value="1"/>
</dbReference>
<evidence type="ECO:0000256" key="5">
    <source>
        <dbReference type="ARBA" id="ARBA00022692"/>
    </source>
</evidence>
<evidence type="ECO:0000256" key="10">
    <source>
        <dbReference type="ARBA" id="ARBA00023136"/>
    </source>
</evidence>
<evidence type="ECO:0000256" key="3">
    <source>
        <dbReference type="ARBA" id="ARBA00022452"/>
    </source>
</evidence>
<dbReference type="InterPro" id="IPR012910">
    <property type="entry name" value="Plug_dom"/>
</dbReference>
<dbReference type="SUPFAM" id="SSF56935">
    <property type="entry name" value="Porins"/>
    <property type="match status" value="1"/>
</dbReference>
<keyword evidence="10 12" id="KW-0472">Membrane</keyword>
<feature type="region of interest" description="Disordered" evidence="13">
    <location>
        <begin position="116"/>
        <end position="138"/>
    </location>
</feature>
<dbReference type="GO" id="GO:0015344">
    <property type="term" value="F:siderophore uptake transmembrane transporter activity"/>
    <property type="evidence" value="ECO:0007669"/>
    <property type="project" value="TreeGrafter"/>
</dbReference>
<keyword evidence="8" id="KW-0406">Ion transport</keyword>
<reference evidence="16 17" key="1">
    <citation type="submission" date="2017-08" db="EMBL/GenBank/DDBJ databases">
        <title>Complete genome sequence of Gluconacetobacter saccharivorans CV1 isolated from Fermented Vinegar.</title>
        <authorList>
            <person name="Kim S.-Y."/>
        </authorList>
    </citation>
    <scope>NUCLEOTIDE SEQUENCE [LARGE SCALE GENOMIC DNA]</scope>
    <source>
        <strain evidence="16 17">CV1</strain>
    </source>
</reference>
<evidence type="ECO:0000256" key="6">
    <source>
        <dbReference type="ARBA" id="ARBA00022729"/>
    </source>
</evidence>
<evidence type="ECO:0000256" key="8">
    <source>
        <dbReference type="ARBA" id="ARBA00023065"/>
    </source>
</evidence>
<comment type="subcellular location">
    <subcellularLocation>
        <location evidence="1">Cell outer membrane</location>
        <topology evidence="1">Multi-pass membrane protein</topology>
    </subcellularLocation>
</comment>
<evidence type="ECO:0000256" key="13">
    <source>
        <dbReference type="SAM" id="MobiDB-lite"/>
    </source>
</evidence>
<feature type="domain" description="TonB-dependent receptor-like beta-barrel" evidence="14">
    <location>
        <begin position="377"/>
        <end position="818"/>
    </location>
</feature>